<organism evidence="1 2">
    <name type="scientific">Naganishia cerealis</name>
    <dbReference type="NCBI Taxonomy" id="610337"/>
    <lineage>
        <taxon>Eukaryota</taxon>
        <taxon>Fungi</taxon>
        <taxon>Dikarya</taxon>
        <taxon>Basidiomycota</taxon>
        <taxon>Agaricomycotina</taxon>
        <taxon>Tremellomycetes</taxon>
        <taxon>Filobasidiales</taxon>
        <taxon>Filobasidiaceae</taxon>
        <taxon>Naganishia</taxon>
    </lineage>
</organism>
<protein>
    <submittedName>
        <fullName evidence="1">Uncharacterized protein</fullName>
    </submittedName>
</protein>
<keyword evidence="2" id="KW-1185">Reference proteome</keyword>
<reference evidence="1" key="1">
    <citation type="submission" date="2023-04" db="EMBL/GenBank/DDBJ databases">
        <title>Draft Genome sequencing of Naganishia species isolated from polar environments using Oxford Nanopore Technology.</title>
        <authorList>
            <person name="Leo P."/>
            <person name="Venkateswaran K."/>
        </authorList>
    </citation>
    <scope>NUCLEOTIDE SEQUENCE</scope>
    <source>
        <strain evidence="1">MNA-CCFEE 5261</strain>
    </source>
</reference>
<evidence type="ECO:0000313" key="2">
    <source>
        <dbReference type="Proteomes" id="UP001241377"/>
    </source>
</evidence>
<dbReference type="EMBL" id="JASBWR010000088">
    <property type="protein sequence ID" value="KAJ9097088.1"/>
    <property type="molecule type" value="Genomic_DNA"/>
</dbReference>
<dbReference type="Proteomes" id="UP001241377">
    <property type="component" value="Unassembled WGS sequence"/>
</dbReference>
<accession>A0ACC2VCI5</accession>
<comment type="caution">
    <text evidence="1">The sequence shown here is derived from an EMBL/GenBank/DDBJ whole genome shotgun (WGS) entry which is preliminary data.</text>
</comment>
<sequence length="500" mass="55476">MDDPRDEPKNENEVILTDSSDDELADLEKEYAVKRQKLLELKKEKAKQAKIDEERRRKTAKNGLTQSPNGYMSGSGGHLTNQLSNLETIPTKKNEIQNKSIARMVAKENKPVSTGSFAAGLERAGGGGDQGPELATRKFEFLNIPPPLDIDVGENDRDEVSGFRLRKRYISPDALQTLLADTKVLRIEKLLAKVCPPSFYEPAYANWSLVGLILEKLEPIASGNTASAPKKGSGKYIKISVGNFAHSVRVMLFGAALDRWWKLRVGDIVCILNPNVNRWLHKSKTGFNLALNTAVDSILEVGLCRDFGKCSFENGCNTMIDTAQGTLCGYHQDIHFRKYASKRMELNGSVLSRRPLDRPLDRKPQTFVPYSQANERATTFAAAPGIDRTQYTDPQELSRRNKAARVAALAKRGSLRLVNTHGKAVQPFTSAALKNIGYDPVPRKSAQQGKHVQQLLHAITSQIKTRLLRREPKKRSQPAQSAQSAQPVADYSSDSSIEIE</sequence>
<name>A0ACC2VCI5_9TREE</name>
<proteinExistence type="predicted"/>
<evidence type="ECO:0000313" key="1">
    <source>
        <dbReference type="EMBL" id="KAJ9097088.1"/>
    </source>
</evidence>
<gene>
    <name evidence="1" type="ORF">QFC19_006862</name>
</gene>